<dbReference type="SUPFAM" id="SSF53613">
    <property type="entry name" value="Ribokinase-like"/>
    <property type="match status" value="1"/>
</dbReference>
<dbReference type="PANTHER" id="PTHR46566:SF2">
    <property type="entry name" value="ATP-DEPENDENT 6-PHOSPHOFRUCTOKINASE ISOZYME 2"/>
    <property type="match status" value="1"/>
</dbReference>
<protein>
    <recommendedName>
        <fullName evidence="3">Carbohydrate kinase PfkB domain-containing protein</fullName>
    </recommendedName>
</protein>
<dbReference type="Proteomes" id="UP001189429">
    <property type="component" value="Unassembled WGS sequence"/>
</dbReference>
<evidence type="ECO:0000313" key="1">
    <source>
        <dbReference type="EMBL" id="CAK0829207.1"/>
    </source>
</evidence>
<evidence type="ECO:0000313" key="2">
    <source>
        <dbReference type="Proteomes" id="UP001189429"/>
    </source>
</evidence>
<reference evidence="1" key="1">
    <citation type="submission" date="2023-10" db="EMBL/GenBank/DDBJ databases">
        <authorList>
            <person name="Chen Y."/>
            <person name="Shah S."/>
            <person name="Dougan E. K."/>
            <person name="Thang M."/>
            <person name="Chan C."/>
        </authorList>
    </citation>
    <scope>NUCLEOTIDE SEQUENCE [LARGE SCALE GENOMIC DNA]</scope>
</reference>
<organism evidence="1 2">
    <name type="scientific">Prorocentrum cordatum</name>
    <dbReference type="NCBI Taxonomy" id="2364126"/>
    <lineage>
        <taxon>Eukaryota</taxon>
        <taxon>Sar</taxon>
        <taxon>Alveolata</taxon>
        <taxon>Dinophyceae</taxon>
        <taxon>Prorocentrales</taxon>
        <taxon>Prorocentraceae</taxon>
        <taxon>Prorocentrum</taxon>
    </lineage>
</organism>
<dbReference type="InterPro" id="IPR029056">
    <property type="entry name" value="Ribokinase-like"/>
</dbReference>
<dbReference type="PANTHER" id="PTHR46566">
    <property type="entry name" value="1-PHOSPHOFRUCTOKINASE-RELATED"/>
    <property type="match status" value="1"/>
</dbReference>
<name>A0ABN9SCZ9_9DINO</name>
<dbReference type="EMBL" id="CAUYUJ010010369">
    <property type="protein sequence ID" value="CAK0829207.1"/>
    <property type="molecule type" value="Genomic_DNA"/>
</dbReference>
<comment type="caution">
    <text evidence="1">The sequence shown here is derived from an EMBL/GenBank/DDBJ whole genome shotgun (WGS) entry which is preliminary data.</text>
</comment>
<dbReference type="Gene3D" id="3.40.1190.20">
    <property type="match status" value="1"/>
</dbReference>
<accession>A0ABN9SCZ9</accession>
<evidence type="ECO:0008006" key="3">
    <source>
        <dbReference type="Google" id="ProtNLM"/>
    </source>
</evidence>
<gene>
    <name evidence="1" type="ORF">PCOR1329_LOCUS28222</name>
</gene>
<sequence>MVLLCIGLNAALQRRVGLEDLRVGAVNRATDSSVGIGGKGQGAYVAALRLARGVGGGAQPRLAMLLGSGPEGDQVASLLAAQAGGAGGPGAQDALWQRVASRCRVCTTLVDSRSGDATEIVEPSGRVEPEEWEALLRAVREEVGGGAAGCAVMGTTPPGVPEDGYTQLLRAACDRGTRVLVDSVVGVGAALAAAAERGCQTVVKLNAREVLSLAGLPAPGGSESAVAADPTTVARAALAWARSQPAAICVCSVCWTDGPFPGGVVDVHSGRRWAVQRQSALRGAVVSPIGAGDSTAAGTLHMWCRLEDAAAAACVPVDSSRTVAEAFAYGMAVGAASCLTSSNADFDMADVRSIHEAMEVSELPPLI</sequence>
<proteinExistence type="predicted"/>
<keyword evidence="2" id="KW-1185">Reference proteome</keyword>